<dbReference type="AlphaFoldDB" id="A0A2M9CBY6"/>
<feature type="domain" description="TerD" evidence="2">
    <location>
        <begin position="4"/>
        <end position="183"/>
    </location>
</feature>
<dbReference type="InterPro" id="IPR003325">
    <property type="entry name" value="TerD"/>
</dbReference>
<comment type="caution">
    <text evidence="3">The sequence shown here is derived from an EMBL/GenBank/DDBJ whole genome shotgun (WGS) entry which is preliminary data.</text>
</comment>
<evidence type="ECO:0000256" key="1">
    <source>
        <dbReference type="ARBA" id="ARBA00008775"/>
    </source>
</evidence>
<name>A0A2M9CBY6_9CELL</name>
<dbReference type="PANTHER" id="PTHR32097">
    <property type="entry name" value="CAMP-BINDING PROTEIN 1-RELATED"/>
    <property type="match status" value="1"/>
</dbReference>
<keyword evidence="4" id="KW-1185">Reference proteome</keyword>
<dbReference type="Gene3D" id="2.60.60.30">
    <property type="entry name" value="sav2460 like domains"/>
    <property type="match status" value="1"/>
</dbReference>
<dbReference type="RefSeq" id="WP_100424143.1">
    <property type="nucleotide sequence ID" value="NZ_BOOX01000011.1"/>
</dbReference>
<dbReference type="CDD" id="cd06974">
    <property type="entry name" value="TerD_like"/>
    <property type="match status" value="1"/>
</dbReference>
<evidence type="ECO:0000313" key="4">
    <source>
        <dbReference type="Proteomes" id="UP000231693"/>
    </source>
</evidence>
<dbReference type="InterPro" id="IPR051324">
    <property type="entry name" value="Stress/Tellurium_Resist"/>
</dbReference>
<dbReference type="PANTHER" id="PTHR32097:SF4">
    <property type="entry name" value="GENERAL STRESS PROTEIN 16U"/>
    <property type="match status" value="1"/>
</dbReference>
<dbReference type="EMBL" id="PGFE01000007">
    <property type="protein sequence ID" value="PJJ68584.1"/>
    <property type="molecule type" value="Genomic_DNA"/>
</dbReference>
<evidence type="ECO:0000259" key="2">
    <source>
        <dbReference type="Pfam" id="PF02342"/>
    </source>
</evidence>
<proteinExistence type="inferred from homology"/>
<reference evidence="3 4" key="1">
    <citation type="submission" date="2017-11" db="EMBL/GenBank/DDBJ databases">
        <title>Genomic Encyclopedia of Archaeal and Bacterial Type Strains, Phase II (KMG-II): From Individual Species to Whole Genera.</title>
        <authorList>
            <person name="Goeker M."/>
        </authorList>
    </citation>
    <scope>NUCLEOTIDE SEQUENCE [LARGE SCALE GENOMIC DNA]</scope>
    <source>
        <strain evidence="3 4">DSM 25478</strain>
    </source>
</reference>
<comment type="similarity">
    <text evidence="1">Belongs to the CAPAB/TerDEXZ family.</text>
</comment>
<dbReference type="Proteomes" id="UP000231693">
    <property type="component" value="Unassembled WGS sequence"/>
</dbReference>
<gene>
    <name evidence="3" type="ORF">CLV28_3000</name>
</gene>
<sequence length="187" mass="19807">MAGMARGANVALTREIPDLRTVVVGVGWEQGLEQGLADNLTLAAILCDSSGRATGAEDFVFFNQTVSSDLSVAAIEDALGSDAEQVEIELAAVPAQVTRVVVVLYVNEGSPKRRTLGQLRQCTVRVLDGSTNTQVVASENLATAFESETAVVLGEIYRHGEHWKFKVVGQGYSSGLVGVAQQYGLPL</sequence>
<dbReference type="OrthoDB" id="56224at2"/>
<protein>
    <submittedName>
        <fullName evidence="3">Tellurium resistance protein TerD</fullName>
    </submittedName>
</protein>
<evidence type="ECO:0000313" key="3">
    <source>
        <dbReference type="EMBL" id="PJJ68584.1"/>
    </source>
</evidence>
<dbReference type="Pfam" id="PF02342">
    <property type="entry name" value="TerD"/>
    <property type="match status" value="1"/>
</dbReference>
<accession>A0A2M9CBY6</accession>
<organism evidence="3 4">
    <name type="scientific">Sediminihabitans luteus</name>
    <dbReference type="NCBI Taxonomy" id="1138585"/>
    <lineage>
        <taxon>Bacteria</taxon>
        <taxon>Bacillati</taxon>
        <taxon>Actinomycetota</taxon>
        <taxon>Actinomycetes</taxon>
        <taxon>Micrococcales</taxon>
        <taxon>Cellulomonadaceae</taxon>
        <taxon>Sediminihabitans</taxon>
    </lineage>
</organism>